<evidence type="ECO:0000256" key="1">
    <source>
        <dbReference type="SAM" id="Phobius"/>
    </source>
</evidence>
<dbReference type="EMBL" id="ML734563">
    <property type="protein sequence ID" value="KAB8250776.1"/>
    <property type="molecule type" value="Genomic_DNA"/>
</dbReference>
<gene>
    <name evidence="2" type="ORF">BDV35DRAFT_53470</name>
</gene>
<evidence type="ECO:0000313" key="2">
    <source>
        <dbReference type="EMBL" id="KAB8250776.1"/>
    </source>
</evidence>
<keyword evidence="1" id="KW-1133">Transmembrane helix</keyword>
<name>A0A5N6H8D2_ASPFL</name>
<proteinExistence type="predicted"/>
<sequence length="219" mass="25237">MYLNKTGLWVFHSYFLLLGVHYRLDICLIFPSSFSFIPFRQVAPCLLVIPLLLCFLHIHTLCCTAISELLIIVFEELSQDELCLWSISGIEPMSHSFIRRHCLIQRGLAMLFFLRGWDFVTLSLGFTRNTIPPFSFLLAFVNACLLARSRKQSSPIKNKTETKTKKKERHDTGFQLIIPSHVMIKVCDGYMKTPIVRGVLQGLYTEIHFWDPLRPALAS</sequence>
<feature type="transmembrane region" description="Helical" evidence="1">
    <location>
        <begin position="45"/>
        <end position="74"/>
    </location>
</feature>
<keyword evidence="1" id="KW-0812">Transmembrane</keyword>
<keyword evidence="1" id="KW-0472">Membrane</keyword>
<dbReference type="AlphaFoldDB" id="A0A5N6H8D2"/>
<protein>
    <submittedName>
        <fullName evidence="2">Uncharacterized protein</fullName>
    </submittedName>
</protein>
<dbReference type="Proteomes" id="UP000325434">
    <property type="component" value="Unassembled WGS sequence"/>
</dbReference>
<feature type="transmembrane region" description="Helical" evidence="1">
    <location>
        <begin position="6"/>
        <end position="24"/>
    </location>
</feature>
<organism evidence="2">
    <name type="scientific">Aspergillus flavus</name>
    <dbReference type="NCBI Taxonomy" id="5059"/>
    <lineage>
        <taxon>Eukaryota</taxon>
        <taxon>Fungi</taxon>
        <taxon>Dikarya</taxon>
        <taxon>Ascomycota</taxon>
        <taxon>Pezizomycotina</taxon>
        <taxon>Eurotiomycetes</taxon>
        <taxon>Eurotiomycetidae</taxon>
        <taxon>Eurotiales</taxon>
        <taxon>Aspergillaceae</taxon>
        <taxon>Aspergillus</taxon>
        <taxon>Aspergillus subgen. Circumdati</taxon>
    </lineage>
</organism>
<accession>A0A5N6H8D2</accession>
<reference evidence="2" key="1">
    <citation type="submission" date="2019-04" db="EMBL/GenBank/DDBJ databases">
        <title>Friends and foes A comparative genomics study of 23 Aspergillus species from section Flavi.</title>
        <authorList>
            <consortium name="DOE Joint Genome Institute"/>
            <person name="Kjaerbolling I."/>
            <person name="Vesth T."/>
            <person name="Frisvad J.C."/>
            <person name="Nybo J.L."/>
            <person name="Theobald S."/>
            <person name="Kildgaard S."/>
            <person name="Isbrandt T."/>
            <person name="Kuo A."/>
            <person name="Sato A."/>
            <person name="Lyhne E.K."/>
            <person name="Kogle M.E."/>
            <person name="Wiebenga A."/>
            <person name="Kun R.S."/>
            <person name="Lubbers R.J."/>
            <person name="Makela M.R."/>
            <person name="Barry K."/>
            <person name="Chovatia M."/>
            <person name="Clum A."/>
            <person name="Daum C."/>
            <person name="Haridas S."/>
            <person name="He G."/>
            <person name="LaButti K."/>
            <person name="Lipzen A."/>
            <person name="Mondo S."/>
            <person name="Riley R."/>
            <person name="Salamov A."/>
            <person name="Simmons B.A."/>
            <person name="Magnuson J.K."/>
            <person name="Henrissat B."/>
            <person name="Mortensen U.H."/>
            <person name="Larsen T.O."/>
            <person name="Devries R.P."/>
            <person name="Grigoriev I.V."/>
            <person name="Machida M."/>
            <person name="Baker S.E."/>
            <person name="Andersen M.R."/>
        </authorList>
    </citation>
    <scope>NUCLEOTIDE SEQUENCE [LARGE SCALE GENOMIC DNA]</scope>
    <source>
        <strain evidence="2">CBS 121.62</strain>
    </source>
</reference>